<evidence type="ECO:0000256" key="1">
    <source>
        <dbReference type="SAM" id="SignalP"/>
    </source>
</evidence>
<dbReference type="Proteomes" id="UP000695562">
    <property type="component" value="Unassembled WGS sequence"/>
</dbReference>
<name>A0A8J4Q2Y1_9MYCE</name>
<dbReference type="OrthoDB" id="19998at2759"/>
<dbReference type="EMBL" id="AJWJ01000007">
    <property type="protein sequence ID" value="KAF2078320.1"/>
    <property type="molecule type" value="Genomic_DNA"/>
</dbReference>
<gene>
    <name evidence="2" type="ORF">CYY_000412</name>
</gene>
<feature type="chain" id="PRO_5035158092" description="Transmembrane protein" evidence="1">
    <location>
        <begin position="21"/>
        <end position="376"/>
    </location>
</feature>
<evidence type="ECO:0008006" key="4">
    <source>
        <dbReference type="Google" id="ProtNLM"/>
    </source>
</evidence>
<dbReference type="PANTHER" id="PTHR38085:SF1">
    <property type="match status" value="1"/>
</dbReference>
<evidence type="ECO:0000313" key="2">
    <source>
        <dbReference type="EMBL" id="KAF2078320.1"/>
    </source>
</evidence>
<organism evidence="2 3">
    <name type="scientific">Polysphondylium violaceum</name>
    <dbReference type="NCBI Taxonomy" id="133409"/>
    <lineage>
        <taxon>Eukaryota</taxon>
        <taxon>Amoebozoa</taxon>
        <taxon>Evosea</taxon>
        <taxon>Eumycetozoa</taxon>
        <taxon>Dictyostelia</taxon>
        <taxon>Dictyosteliales</taxon>
        <taxon>Dictyosteliaceae</taxon>
        <taxon>Polysphondylium</taxon>
    </lineage>
</organism>
<proteinExistence type="predicted"/>
<keyword evidence="1" id="KW-0732">Signal</keyword>
<accession>A0A8J4Q2Y1</accession>
<sequence length="376" mass="40062">MNKLLFTFLATLLLVTLASALTQQEADAAFGAVVSASLGDDAARTYLKLKTLTGFLAIGVSINGTVAGAANSGSFQSDSTVFTFDSNTMNYLFAYSKTKLDFGSFSASASANAYFLNYRPTAIIEYKETNGEQGFQFGKDTILGWVRLDKLKYTVSDESQSFNNEKGAFKVNIYEVKNDIFSMMFYITEAPVSVAGNDLSAGQSKIDISINNYYDSNINKKSLLCDVTSKTICSSTGPSSDPESRLAVSALFINANANFDLNTQGDINVKTSDDNISVGFNWIGHADVKATATDKSVAATVSTNSNSTVNGNFFATANGFAEGSAQILIHSFDAVRPNSVVWDPSMGAGPSSNNSGLKVAIPTLMIIISVLVALLF</sequence>
<dbReference type="AlphaFoldDB" id="A0A8J4Q2Y1"/>
<comment type="caution">
    <text evidence="2">The sequence shown here is derived from an EMBL/GenBank/DDBJ whole genome shotgun (WGS) entry which is preliminary data.</text>
</comment>
<protein>
    <recommendedName>
        <fullName evidence="4">Transmembrane protein</fullName>
    </recommendedName>
</protein>
<reference evidence="2" key="1">
    <citation type="submission" date="2020-01" db="EMBL/GenBank/DDBJ databases">
        <title>Development of genomics and gene disruption for Polysphondylium violaceum indicates a role for the polyketide synthase stlB in stalk morphogenesis.</title>
        <authorList>
            <person name="Narita B."/>
            <person name="Kawabe Y."/>
            <person name="Kin K."/>
            <person name="Saito T."/>
            <person name="Gibbs R."/>
            <person name="Kuspa A."/>
            <person name="Muzny D."/>
            <person name="Queller D."/>
            <person name="Richards S."/>
            <person name="Strassman J."/>
            <person name="Sucgang R."/>
            <person name="Worley K."/>
            <person name="Schaap P."/>
        </authorList>
    </citation>
    <scope>NUCLEOTIDE SEQUENCE</scope>
    <source>
        <strain evidence="2">QSvi11</strain>
    </source>
</reference>
<feature type="signal peptide" evidence="1">
    <location>
        <begin position="1"/>
        <end position="20"/>
    </location>
</feature>
<keyword evidence="3" id="KW-1185">Reference proteome</keyword>
<evidence type="ECO:0000313" key="3">
    <source>
        <dbReference type="Proteomes" id="UP000695562"/>
    </source>
</evidence>
<dbReference type="PANTHER" id="PTHR38085">
    <property type="match status" value="1"/>
</dbReference>